<gene>
    <name evidence="3" type="ORF">DY245_43495</name>
</gene>
<sequence length="130" mass="14101">MNAIVIGTVKYSIIGTGFAGTCALWHLVQRLTDARRLPSLSLSTSTSAITITTVEQGPVNGPGYPYAKDNAQLAHRCNNEASTRGINEASTMRIHGNDFIDWMVESKPWPPDGPANPPTPRPRTTASLRR</sequence>
<feature type="region of interest" description="Disordered" evidence="1">
    <location>
        <begin position="105"/>
        <end position="130"/>
    </location>
</feature>
<dbReference type="Pfam" id="PF13454">
    <property type="entry name" value="NAD_binding_9"/>
    <property type="match status" value="1"/>
</dbReference>
<reference evidence="3 4" key="1">
    <citation type="submission" date="2018-08" db="EMBL/GenBank/DDBJ databases">
        <title>Streptomyces NEAU-D10 sp. nov., a novel Actinomycete isolated from soil.</title>
        <authorList>
            <person name="Jin L."/>
        </authorList>
    </citation>
    <scope>NUCLEOTIDE SEQUENCE [LARGE SCALE GENOMIC DNA]</scope>
    <source>
        <strain evidence="3 4">NEAU-D10</strain>
    </source>
</reference>
<evidence type="ECO:0000259" key="2">
    <source>
        <dbReference type="Pfam" id="PF13454"/>
    </source>
</evidence>
<evidence type="ECO:0000256" key="1">
    <source>
        <dbReference type="SAM" id="MobiDB-lite"/>
    </source>
</evidence>
<feature type="domain" description="FAD-dependent urate hydroxylase HpyO/Asp monooxygenase CreE-like FAD/NAD(P)-binding" evidence="2">
    <location>
        <begin position="13"/>
        <end position="108"/>
    </location>
</feature>
<proteinExistence type="predicted"/>
<dbReference type="EMBL" id="QUAC01000485">
    <property type="protein sequence ID" value="REK84410.1"/>
    <property type="molecule type" value="Genomic_DNA"/>
</dbReference>
<keyword evidence="4" id="KW-1185">Reference proteome</keyword>
<protein>
    <recommendedName>
        <fullName evidence="2">FAD-dependent urate hydroxylase HpyO/Asp monooxygenase CreE-like FAD/NAD(P)-binding domain-containing protein</fullName>
    </recommendedName>
</protein>
<organism evidence="3 4">
    <name type="scientific">Streptomyces inhibens</name>
    <dbReference type="NCBI Taxonomy" id="2293571"/>
    <lineage>
        <taxon>Bacteria</taxon>
        <taxon>Bacillati</taxon>
        <taxon>Actinomycetota</taxon>
        <taxon>Actinomycetes</taxon>
        <taxon>Kitasatosporales</taxon>
        <taxon>Streptomycetaceae</taxon>
        <taxon>Streptomyces</taxon>
    </lineage>
</organism>
<feature type="compositionally biased region" description="Pro residues" evidence="1">
    <location>
        <begin position="108"/>
        <end position="121"/>
    </location>
</feature>
<dbReference type="OrthoDB" id="101972at2"/>
<evidence type="ECO:0000313" key="4">
    <source>
        <dbReference type="Proteomes" id="UP000262477"/>
    </source>
</evidence>
<dbReference type="InterPro" id="IPR038732">
    <property type="entry name" value="HpyO/CreE_NAD-binding"/>
</dbReference>
<evidence type="ECO:0000313" key="3">
    <source>
        <dbReference type="EMBL" id="REK84410.1"/>
    </source>
</evidence>
<comment type="caution">
    <text evidence="3">The sequence shown here is derived from an EMBL/GenBank/DDBJ whole genome shotgun (WGS) entry which is preliminary data.</text>
</comment>
<dbReference type="AlphaFoldDB" id="A0A371PPG1"/>
<dbReference type="Proteomes" id="UP000262477">
    <property type="component" value="Unassembled WGS sequence"/>
</dbReference>
<accession>A0A371PPG1</accession>
<name>A0A371PPG1_STRIH</name>